<evidence type="ECO:0000256" key="1">
    <source>
        <dbReference type="SAM" id="MobiDB-lite"/>
    </source>
</evidence>
<accession>A0A948WRH5</accession>
<dbReference type="CDD" id="cd00755">
    <property type="entry name" value="YgdL_like"/>
    <property type="match status" value="1"/>
</dbReference>
<dbReference type="PANTHER" id="PTHR43267:SF1">
    <property type="entry name" value="TRNA THREONYLCARBAMOYLADENOSINE DEHYDRATASE"/>
    <property type="match status" value="1"/>
</dbReference>
<dbReference type="InterPro" id="IPR045886">
    <property type="entry name" value="ThiF/MoeB/HesA"/>
</dbReference>
<comment type="caution">
    <text evidence="3">The sequence shown here is derived from an EMBL/GenBank/DDBJ whole genome shotgun (WGS) entry which is preliminary data.</text>
</comment>
<dbReference type="Proteomes" id="UP000713596">
    <property type="component" value="Unassembled WGS sequence"/>
</dbReference>
<dbReference type="InterPro" id="IPR000594">
    <property type="entry name" value="ThiF_NAD_FAD-bd"/>
</dbReference>
<dbReference type="Gene3D" id="3.40.50.720">
    <property type="entry name" value="NAD(P)-binding Rossmann-like Domain"/>
    <property type="match status" value="1"/>
</dbReference>
<dbReference type="SUPFAM" id="SSF69572">
    <property type="entry name" value="Activating enzymes of the ubiquitin-like proteins"/>
    <property type="match status" value="1"/>
</dbReference>
<protein>
    <submittedName>
        <fullName evidence="3">tRNA threonylcarbamoyladenosine dehydratase</fullName>
    </submittedName>
</protein>
<dbReference type="InterPro" id="IPR035985">
    <property type="entry name" value="Ubiquitin-activating_enz"/>
</dbReference>
<gene>
    <name evidence="3" type="ORF">H9882_02320</name>
</gene>
<evidence type="ECO:0000313" key="3">
    <source>
        <dbReference type="EMBL" id="MBU3805721.1"/>
    </source>
</evidence>
<dbReference type="GO" id="GO:0061503">
    <property type="term" value="F:tRNA threonylcarbamoyladenosine dehydratase"/>
    <property type="evidence" value="ECO:0007669"/>
    <property type="project" value="TreeGrafter"/>
</dbReference>
<proteinExistence type="predicted"/>
<dbReference type="Pfam" id="PF00899">
    <property type="entry name" value="ThiF"/>
    <property type="match status" value="1"/>
</dbReference>
<dbReference type="AlphaFoldDB" id="A0A948WRH5"/>
<feature type="domain" description="THIF-type NAD/FAD binding fold" evidence="2">
    <location>
        <begin position="8"/>
        <end position="244"/>
    </location>
</feature>
<reference evidence="3" key="2">
    <citation type="submission" date="2021-04" db="EMBL/GenBank/DDBJ databases">
        <authorList>
            <person name="Gilroy R."/>
        </authorList>
    </citation>
    <scope>NUCLEOTIDE SEQUENCE</scope>
    <source>
        <strain evidence="3">B5_2728</strain>
    </source>
</reference>
<evidence type="ECO:0000313" key="4">
    <source>
        <dbReference type="Proteomes" id="UP000713596"/>
    </source>
</evidence>
<organism evidence="3 4">
    <name type="scientific">Candidatus Allofournierella pullistercoris</name>
    <dbReference type="NCBI Taxonomy" id="2838597"/>
    <lineage>
        <taxon>Bacteria</taxon>
        <taxon>Bacillati</taxon>
        <taxon>Bacillota</taxon>
        <taxon>Clostridia</taxon>
        <taxon>Eubacteriales</taxon>
        <taxon>Oscillospiraceae</taxon>
        <taxon>Allofournierella</taxon>
    </lineage>
</organism>
<dbReference type="EMBL" id="JAHLFP010000016">
    <property type="protein sequence ID" value="MBU3805721.1"/>
    <property type="molecule type" value="Genomic_DNA"/>
</dbReference>
<dbReference type="GO" id="GO:0061504">
    <property type="term" value="P:cyclic threonylcarbamoyladenosine biosynthetic process"/>
    <property type="evidence" value="ECO:0007669"/>
    <property type="project" value="TreeGrafter"/>
</dbReference>
<feature type="region of interest" description="Disordered" evidence="1">
    <location>
        <begin position="194"/>
        <end position="221"/>
    </location>
</feature>
<reference evidence="3" key="1">
    <citation type="journal article" date="2021" name="PeerJ">
        <title>Extensive microbial diversity within the chicken gut microbiome revealed by metagenomics and culture.</title>
        <authorList>
            <person name="Gilroy R."/>
            <person name="Ravi A."/>
            <person name="Getino M."/>
            <person name="Pursley I."/>
            <person name="Horton D.L."/>
            <person name="Alikhan N.F."/>
            <person name="Baker D."/>
            <person name="Gharbi K."/>
            <person name="Hall N."/>
            <person name="Watson M."/>
            <person name="Adriaenssens E.M."/>
            <person name="Foster-Nyarko E."/>
            <person name="Jarju S."/>
            <person name="Secka A."/>
            <person name="Antonio M."/>
            <person name="Oren A."/>
            <person name="Chaudhuri R.R."/>
            <person name="La Ragione R."/>
            <person name="Hildebrand F."/>
            <person name="Pallen M.J."/>
        </authorList>
    </citation>
    <scope>NUCLEOTIDE SEQUENCE</scope>
    <source>
        <strain evidence="3">B5_2728</strain>
    </source>
</reference>
<dbReference type="GO" id="GO:0008641">
    <property type="term" value="F:ubiquitin-like modifier activating enzyme activity"/>
    <property type="evidence" value="ECO:0007669"/>
    <property type="project" value="InterPro"/>
</dbReference>
<sequence length="246" mass="25910">MFERRTALLLGEEGLDALHKAHVILFGVGGVGGYVAEALARSGVGRLTLVDDDTVAPSNLNRQIIALNSTIGQDKVEVARRRILDINPNCQVDVVQMFYTPDTADKLSLEGASYVVDAVDTVTAKLEIIGRAKAAGVPVISCMGTGNKLHPELLTLTTLEKTTGCPLARVMRKECRARGYKNVQVVYSPEKPITPLSLPSEGETPAGGGLRPGSAKKQTPGSVSFVPGAAGLIIAGKVVRDITGQP</sequence>
<evidence type="ECO:0000259" key="2">
    <source>
        <dbReference type="Pfam" id="PF00899"/>
    </source>
</evidence>
<dbReference type="PANTHER" id="PTHR43267">
    <property type="entry name" value="TRNA THREONYLCARBAMOYLADENOSINE DEHYDRATASE"/>
    <property type="match status" value="1"/>
</dbReference>
<name>A0A948WRH5_9FIRM</name>